<dbReference type="AlphaFoldDB" id="A0A8S1RCU3"/>
<feature type="transmembrane region" description="Helical" evidence="1">
    <location>
        <begin position="269"/>
        <end position="288"/>
    </location>
</feature>
<evidence type="ECO:0000313" key="2">
    <source>
        <dbReference type="EMBL" id="CAD8124790.1"/>
    </source>
</evidence>
<keyword evidence="1" id="KW-0812">Transmembrane</keyword>
<accession>A0A8S1RCU3</accession>
<feature type="transmembrane region" description="Helical" evidence="1">
    <location>
        <begin position="240"/>
        <end position="262"/>
    </location>
</feature>
<gene>
    <name evidence="2" type="ORF">PSON_ATCC_30995.1.T1540001</name>
</gene>
<reference evidence="2" key="1">
    <citation type="submission" date="2021-01" db="EMBL/GenBank/DDBJ databases">
        <authorList>
            <consortium name="Genoscope - CEA"/>
            <person name="William W."/>
        </authorList>
    </citation>
    <scope>NUCLEOTIDE SEQUENCE</scope>
</reference>
<feature type="transmembrane region" description="Helical" evidence="1">
    <location>
        <begin position="379"/>
        <end position="407"/>
    </location>
</feature>
<feature type="transmembrane region" description="Helical" evidence="1">
    <location>
        <begin position="445"/>
        <end position="463"/>
    </location>
</feature>
<evidence type="ECO:0000313" key="3">
    <source>
        <dbReference type="Proteomes" id="UP000692954"/>
    </source>
</evidence>
<dbReference type="Proteomes" id="UP000692954">
    <property type="component" value="Unassembled WGS sequence"/>
</dbReference>
<feature type="transmembrane region" description="Helical" evidence="1">
    <location>
        <begin position="300"/>
        <end position="324"/>
    </location>
</feature>
<organism evidence="2 3">
    <name type="scientific">Paramecium sonneborni</name>
    <dbReference type="NCBI Taxonomy" id="65129"/>
    <lineage>
        <taxon>Eukaryota</taxon>
        <taxon>Sar</taxon>
        <taxon>Alveolata</taxon>
        <taxon>Ciliophora</taxon>
        <taxon>Intramacronucleata</taxon>
        <taxon>Oligohymenophorea</taxon>
        <taxon>Peniculida</taxon>
        <taxon>Parameciidae</taxon>
        <taxon>Paramecium</taxon>
    </lineage>
</organism>
<evidence type="ECO:0000256" key="1">
    <source>
        <dbReference type="SAM" id="Phobius"/>
    </source>
</evidence>
<sequence length="469" mass="53953">MKCLINQAQNQDNSKMTKKKPNIQTIQIVSRPLSVKLSKVKNNGKENWVMNKLKEFLYDQDWSHYAVIISTAEKKVILHNLNVGFVSENIQDYEINEYKKIYVFQASDFKEPIYEEDLIQLSKGNQKYNLQNNSCIHFVNKVIIYLNERQIEDKNKEVKIQLNSLKHTFKQICKKSWMKIVEGWQTVKKRYQKGQADSKVQSDMNLEVGQNVDKKVEIPQQKPQKIAQNLLSLCTQITEYIFWNLHNLSFSKVIAMILILALLKMLTQIPVMGGFIAIASICYELFFIWEQKDDSILEKIGKSCSTFFLIIVGTTCPNLIQILYRFSFNLTSKFYERFKSKMSLLEVLSLLHQQQQEVLLVIQPDNFFFKQTEIFSLKIIFIFHFSFIINLGICTFSSSIALCTQAISETVQSFIVKKLGVDMAGTALVEASQVGTCGAILSNPVVITAVIGFCVGVGCLWIGKKLKWF</sequence>
<proteinExistence type="predicted"/>
<keyword evidence="1" id="KW-0472">Membrane</keyword>
<dbReference type="EMBL" id="CAJJDN010000154">
    <property type="protein sequence ID" value="CAD8124790.1"/>
    <property type="molecule type" value="Genomic_DNA"/>
</dbReference>
<name>A0A8S1RCU3_9CILI</name>
<comment type="caution">
    <text evidence="2">The sequence shown here is derived from an EMBL/GenBank/DDBJ whole genome shotgun (WGS) entry which is preliminary data.</text>
</comment>
<protein>
    <submittedName>
        <fullName evidence="2">Uncharacterized protein</fullName>
    </submittedName>
</protein>
<keyword evidence="1" id="KW-1133">Transmembrane helix</keyword>
<keyword evidence="3" id="KW-1185">Reference proteome</keyword>